<name>A0A316HLU1_9SPHI</name>
<dbReference type="EMBL" id="QGHA01000002">
    <property type="protein sequence ID" value="PWK79185.1"/>
    <property type="molecule type" value="Genomic_DNA"/>
</dbReference>
<dbReference type="Proteomes" id="UP000245678">
    <property type="component" value="Unassembled WGS sequence"/>
</dbReference>
<reference evidence="1 2" key="1">
    <citation type="submission" date="2018-05" db="EMBL/GenBank/DDBJ databases">
        <title>Genomic Encyclopedia of Archaeal and Bacterial Type Strains, Phase II (KMG-II): from individual species to whole genera.</title>
        <authorList>
            <person name="Goeker M."/>
        </authorList>
    </citation>
    <scope>NUCLEOTIDE SEQUENCE [LARGE SCALE GENOMIC DNA]</scope>
    <source>
        <strain evidence="1 2">DSM 19975</strain>
    </source>
</reference>
<organism evidence="1 2">
    <name type="scientific">Mucilaginibacter oryzae</name>
    <dbReference type="NCBI Taxonomy" id="468058"/>
    <lineage>
        <taxon>Bacteria</taxon>
        <taxon>Pseudomonadati</taxon>
        <taxon>Bacteroidota</taxon>
        <taxon>Sphingobacteriia</taxon>
        <taxon>Sphingobacteriales</taxon>
        <taxon>Sphingobacteriaceae</taxon>
        <taxon>Mucilaginibacter</taxon>
    </lineage>
</organism>
<protein>
    <recommendedName>
        <fullName evidence="3">DUF4595 domain-containing protein</fullName>
    </recommendedName>
</protein>
<evidence type="ECO:0000313" key="1">
    <source>
        <dbReference type="EMBL" id="PWK79185.1"/>
    </source>
</evidence>
<dbReference type="RefSeq" id="WP_022831769.1">
    <property type="nucleotide sequence ID" value="NZ_QGHA01000002.1"/>
</dbReference>
<sequence length="333" mass="37157">MRTLQNLIPAQSPRKKLTIAVLTSLSLLAMYGCGKNDDKPKPDPVSSAGCAIASDKDQVLGVRNFEYDDKGLLVKMTAPNFYYGAFVRTIDPGKAVDSYPSASVDGNGNHYYGTIEITYKYSGGSGNIYDGNPEFLHDLFVATNPPNSYKRDSLYTFKYDDAKKHLTTVYLPGNGSVDADGFLLFRTELVFAYDNNDNVSQAKIVYDFMRKTVVYPGGEGRIDYLQKTDETLNVVYDDKPSPYTAISKYWKFIGEDFSGFSSYNLDKLQFWIGRCAVMSKNNPVKITGKLRNAFGSPLTDINATLTYQYNEKNFPVSMAINGSETNAFTYKCK</sequence>
<evidence type="ECO:0000313" key="2">
    <source>
        <dbReference type="Proteomes" id="UP000245678"/>
    </source>
</evidence>
<gene>
    <name evidence="1" type="ORF">LX99_01641</name>
</gene>
<dbReference type="PROSITE" id="PS51257">
    <property type="entry name" value="PROKAR_LIPOPROTEIN"/>
    <property type="match status" value="1"/>
</dbReference>
<accession>A0A316HLU1</accession>
<evidence type="ECO:0008006" key="3">
    <source>
        <dbReference type="Google" id="ProtNLM"/>
    </source>
</evidence>
<proteinExistence type="predicted"/>
<keyword evidence="2" id="KW-1185">Reference proteome</keyword>
<dbReference type="AlphaFoldDB" id="A0A316HLU1"/>
<comment type="caution">
    <text evidence="1">The sequence shown here is derived from an EMBL/GenBank/DDBJ whole genome shotgun (WGS) entry which is preliminary data.</text>
</comment>